<evidence type="ECO:0000259" key="1">
    <source>
        <dbReference type="Pfam" id="PF07905"/>
    </source>
</evidence>
<reference evidence="3 4" key="1">
    <citation type="submission" date="2020-06" db="EMBL/GenBank/DDBJ databases">
        <authorList>
            <person name="Jo H."/>
        </authorList>
    </citation>
    <scope>NUCLEOTIDE SEQUENCE [LARGE SCALE GENOMIC DNA]</scope>
    <source>
        <strain evidence="3 4">I46</strain>
    </source>
</reference>
<evidence type="ECO:0000313" key="4">
    <source>
        <dbReference type="Proteomes" id="UP000509638"/>
    </source>
</evidence>
<dbReference type="Proteomes" id="UP000509638">
    <property type="component" value="Chromosome"/>
</dbReference>
<feature type="domain" description="PucR C-terminal helix-turn-helix" evidence="2">
    <location>
        <begin position="459"/>
        <end position="515"/>
    </location>
</feature>
<dbReference type="Pfam" id="PF13556">
    <property type="entry name" value="HTH_30"/>
    <property type="match status" value="1"/>
</dbReference>
<protein>
    <submittedName>
        <fullName evidence="3">PucR family transcriptional regulator</fullName>
    </submittedName>
</protein>
<dbReference type="AlphaFoldDB" id="A0A7D5F7V9"/>
<proteinExistence type="predicted"/>
<evidence type="ECO:0000313" key="3">
    <source>
        <dbReference type="EMBL" id="QLD11189.1"/>
    </source>
</evidence>
<dbReference type="InterPro" id="IPR012914">
    <property type="entry name" value="PucR_dom"/>
</dbReference>
<evidence type="ECO:0000259" key="2">
    <source>
        <dbReference type="Pfam" id="PF13556"/>
    </source>
</evidence>
<name>A0A7D5F7V9_9MICO</name>
<dbReference type="InterPro" id="IPR051448">
    <property type="entry name" value="CdaR-like_regulators"/>
</dbReference>
<dbReference type="PANTHER" id="PTHR33744:SF1">
    <property type="entry name" value="DNA-BINDING TRANSCRIPTIONAL ACTIVATOR ADER"/>
    <property type="match status" value="1"/>
</dbReference>
<gene>
    <name evidence="3" type="ORF">HW566_04985</name>
</gene>
<organism evidence="3 4">
    <name type="scientific">Microbacterium oleivorans</name>
    <dbReference type="NCBI Taxonomy" id="273677"/>
    <lineage>
        <taxon>Bacteria</taxon>
        <taxon>Bacillati</taxon>
        <taxon>Actinomycetota</taxon>
        <taxon>Actinomycetes</taxon>
        <taxon>Micrococcales</taxon>
        <taxon>Microbacteriaceae</taxon>
        <taxon>Microbacterium</taxon>
    </lineage>
</organism>
<dbReference type="RefSeq" id="WP_178010933.1">
    <property type="nucleotide sequence ID" value="NZ_CP058316.1"/>
</dbReference>
<dbReference type="Pfam" id="PF07905">
    <property type="entry name" value="PucR"/>
    <property type="match status" value="1"/>
</dbReference>
<feature type="domain" description="Purine catabolism PurC-like" evidence="1">
    <location>
        <begin position="17"/>
        <end position="136"/>
    </location>
</feature>
<dbReference type="PANTHER" id="PTHR33744">
    <property type="entry name" value="CARBOHYDRATE DIACID REGULATOR"/>
    <property type="match status" value="1"/>
</dbReference>
<dbReference type="EMBL" id="CP058316">
    <property type="protein sequence ID" value="QLD11189.1"/>
    <property type="molecule type" value="Genomic_DNA"/>
</dbReference>
<dbReference type="InterPro" id="IPR025736">
    <property type="entry name" value="PucR_C-HTH_dom"/>
</dbReference>
<dbReference type="InterPro" id="IPR042070">
    <property type="entry name" value="PucR_C-HTH_sf"/>
</dbReference>
<sequence length="517" mass="54124">MPSTAATPPAPTVRALLSRRELRLRLATPSGDAALDAPVRWVHSSDLTDPTPFLTEDVVLLTTGTQLTVGDTREAEAYVGRLRARGVRGLGFGTEVVRDGIPDPLRAACERDGMPLFEVPYRTPFIAVARAAAEAIAARAYARRSWALDAQRALALAALRPDGFDATIAELARQLGGWVGLYDASGALTYAHAAPGAGAGAGTPDSTEGDDGELRRAVDAEVVALLRRGGGTGAAMPLLGRPVTLQTLGAGGQRGVLATAGIELDTDARAVVTAVVATTGLALEQRRMTAGAWSRLRAALVDLLVDGRLDLARAVATDAWGAFPAAPFVVAMADPAAPTGARELLDHHAATGRLFYGRDRDGVLLIAAASDRHLLDEIAEHLTWRLGVAPAPTDAEVPAARERARLARDRGRAGTATDVADAPGDLLDDLATVAARARAGAELAALRSHDARHGTTLESTLTAWLEHDGAHEGTARALGVHRHTIRARIALAQRLLGRDLASFADRAAVWTALRLSS</sequence>
<dbReference type="Gene3D" id="1.10.10.2840">
    <property type="entry name" value="PucR C-terminal helix-turn-helix domain"/>
    <property type="match status" value="1"/>
</dbReference>
<accession>A0A7D5F7V9</accession>